<dbReference type="Proteomes" id="UP000077786">
    <property type="component" value="Unassembled WGS sequence"/>
</dbReference>
<sequence length="139" mass="15240">MIEASSDVNVAVSADKAWSLLGGFDNLPLWIPMITKSYLEDGGRVRRLTAKDGSVIVERLVSFDQRKPTYTYAYIEGPDPVEDYLGKVTVTSLSPERCCISWGSQFSPVGISSSEAETLYRSAYASALNHAKILLEQAT</sequence>
<dbReference type="EMBL" id="LUTU01000009">
    <property type="protein sequence ID" value="OAJ67221.1"/>
    <property type="molecule type" value="Genomic_DNA"/>
</dbReference>
<evidence type="ECO:0000313" key="2">
    <source>
        <dbReference type="Proteomes" id="UP000077786"/>
    </source>
</evidence>
<dbReference type="RefSeq" id="WP_064274863.1">
    <property type="nucleotide sequence ID" value="NZ_LUTU01000009.1"/>
</dbReference>
<dbReference type="InterPro" id="IPR019587">
    <property type="entry name" value="Polyketide_cyclase/dehydratase"/>
</dbReference>
<dbReference type="SUPFAM" id="SSF55961">
    <property type="entry name" value="Bet v1-like"/>
    <property type="match status" value="1"/>
</dbReference>
<comment type="caution">
    <text evidence="1">The sequence shown here is derived from an EMBL/GenBank/DDBJ whole genome shotgun (WGS) entry which is preliminary data.</text>
</comment>
<dbReference type="CDD" id="cd07821">
    <property type="entry name" value="PYR_PYL_RCAR_like"/>
    <property type="match status" value="1"/>
</dbReference>
<name>A0A1B6VJ24_9PROT</name>
<dbReference type="PATRIC" id="fig|38307.3.peg.2276"/>
<accession>A0A1B6VJ24</accession>
<dbReference type="PANTHER" id="PTHR39332:SF7">
    <property type="entry name" value="SRPBCC FAMILY PROTEIN"/>
    <property type="match status" value="1"/>
</dbReference>
<evidence type="ECO:0000313" key="1">
    <source>
        <dbReference type="EMBL" id="OAJ67221.1"/>
    </source>
</evidence>
<proteinExistence type="predicted"/>
<dbReference type="PANTHER" id="PTHR39332">
    <property type="entry name" value="BLL4707 PROTEIN"/>
    <property type="match status" value="1"/>
</dbReference>
<dbReference type="Pfam" id="PF10604">
    <property type="entry name" value="Polyketide_cyc2"/>
    <property type="match status" value="1"/>
</dbReference>
<dbReference type="OrthoDB" id="1364128at2"/>
<reference evidence="1 2" key="1">
    <citation type="submission" date="2016-03" db="EMBL/GenBank/DDBJ databases">
        <title>Draft genome sequence of Gluconobacter cerinus strain CECT 9110.</title>
        <authorList>
            <person name="Sainz F."/>
            <person name="Mas A."/>
            <person name="Torija M.J."/>
        </authorList>
    </citation>
    <scope>NUCLEOTIDE SEQUENCE [LARGE SCALE GENOMIC DNA]</scope>
    <source>
        <strain evidence="1 2">CECT 9110</strain>
    </source>
</reference>
<protein>
    <submittedName>
        <fullName evidence="1">Polyketide cyclase</fullName>
    </submittedName>
</protein>
<gene>
    <name evidence="1" type="ORF">A0123_02193</name>
</gene>
<dbReference type="Gene3D" id="3.30.530.20">
    <property type="match status" value="1"/>
</dbReference>
<dbReference type="AlphaFoldDB" id="A0A1B6VJ24"/>
<dbReference type="InterPro" id="IPR023393">
    <property type="entry name" value="START-like_dom_sf"/>
</dbReference>
<organism evidence="1 2">
    <name type="scientific">Gluconobacter cerinus</name>
    <dbReference type="NCBI Taxonomy" id="38307"/>
    <lineage>
        <taxon>Bacteria</taxon>
        <taxon>Pseudomonadati</taxon>
        <taxon>Pseudomonadota</taxon>
        <taxon>Alphaproteobacteria</taxon>
        <taxon>Acetobacterales</taxon>
        <taxon>Acetobacteraceae</taxon>
        <taxon>Gluconobacter</taxon>
    </lineage>
</organism>